<dbReference type="OrthoDB" id="2569194at2759"/>
<proteinExistence type="predicted"/>
<evidence type="ECO:0000313" key="2">
    <source>
        <dbReference type="Proteomes" id="UP000002149"/>
    </source>
</evidence>
<evidence type="ECO:0000313" key="1">
    <source>
        <dbReference type="EMBL" id="AAW40790.1"/>
    </source>
</evidence>
<keyword evidence="2" id="KW-1185">Reference proteome</keyword>
<dbReference type="GeneID" id="3253561"/>
<dbReference type="HOGENOM" id="CLU_037137_0_0_1"/>
<dbReference type="KEGG" id="cne:CNA01430"/>
<dbReference type="EMBL" id="AE017341">
    <property type="protein sequence ID" value="AAW40790.1"/>
    <property type="molecule type" value="Genomic_DNA"/>
</dbReference>
<dbReference type="VEuPathDB" id="FungiDB:CNA01430"/>
<sequence length="236" mass="27380">MKNLIFRTSLTMTLGFLETLLDKKTKSRISETFVNISAKFVDEQMLCGESLGVLDHCCRLFEIVGLPPPTAEVELDEYLYKAFFRGVIIILRDFKSNLPRNDRSNNYTQIVHDNLGLLDAVWLFIHTADFYLLETFWDVAMMLVEVCEADAEGLVVALWCQALEVEVDKAEDEDRNGDMKWRELSRKRKQRFISNGNRLFDARDTRIGHEDLPRATMSDLNEAWKYGKELLCPRMP</sequence>
<organism evidence="1 2">
    <name type="scientific">Cryptococcus deneoformans (strain JEC21 / ATCC MYA-565)</name>
    <name type="common">Cryptococcus neoformans var. neoformans serotype D</name>
    <dbReference type="NCBI Taxonomy" id="214684"/>
    <lineage>
        <taxon>Eukaryota</taxon>
        <taxon>Fungi</taxon>
        <taxon>Dikarya</taxon>
        <taxon>Basidiomycota</taxon>
        <taxon>Agaricomycotina</taxon>
        <taxon>Tremellomycetes</taxon>
        <taxon>Tremellales</taxon>
        <taxon>Cryptococcaceae</taxon>
        <taxon>Cryptococcus</taxon>
        <taxon>Cryptococcus neoformans species complex</taxon>
    </lineage>
</organism>
<reference evidence="1 2" key="1">
    <citation type="journal article" date="2005" name="Science">
        <title>The genome of the basidiomycetous yeast and human pathogen Cryptococcus neoformans.</title>
        <authorList>
            <person name="Loftus B.J."/>
            <person name="Fung E."/>
            <person name="Roncaglia P."/>
            <person name="Rowley D."/>
            <person name="Amedeo P."/>
            <person name="Bruno D."/>
            <person name="Vamathevan J."/>
            <person name="Miranda M."/>
            <person name="Anderson I.J."/>
            <person name="Fraser J.A."/>
            <person name="Allen J.E."/>
            <person name="Bosdet I.E."/>
            <person name="Brent M.R."/>
            <person name="Chiu R."/>
            <person name="Doering T.L."/>
            <person name="Donlin M.J."/>
            <person name="D'Souza C.A."/>
            <person name="Fox D.S."/>
            <person name="Grinberg V."/>
            <person name="Fu J."/>
            <person name="Fukushima M."/>
            <person name="Haas B.J."/>
            <person name="Huang J.C."/>
            <person name="Janbon G."/>
            <person name="Jones S.J."/>
            <person name="Koo H.L."/>
            <person name="Krzywinski M.I."/>
            <person name="Kwon-Chung J.K."/>
            <person name="Lengeler K.B."/>
            <person name="Maiti R."/>
            <person name="Marra M.A."/>
            <person name="Marra R.E."/>
            <person name="Mathewson C.A."/>
            <person name="Mitchell T.G."/>
            <person name="Pertea M."/>
            <person name="Riggs F.R."/>
            <person name="Salzberg S.L."/>
            <person name="Schein J.E."/>
            <person name="Shvartsbeyn A."/>
            <person name="Shin H."/>
            <person name="Shumway M."/>
            <person name="Specht C.A."/>
            <person name="Suh B.B."/>
            <person name="Tenney A."/>
            <person name="Utterback T.R."/>
            <person name="Wickes B.L."/>
            <person name="Wortman J.R."/>
            <person name="Wye N.H."/>
            <person name="Kronstad J.W."/>
            <person name="Lodge J.K."/>
            <person name="Heitman J."/>
            <person name="Davis R.W."/>
            <person name="Fraser C.M."/>
            <person name="Hyman R.W."/>
        </authorList>
    </citation>
    <scope>NUCLEOTIDE SEQUENCE [LARGE SCALE GENOMIC DNA]</scope>
    <source>
        <strain evidence="2">JEC21 / ATCC MYA-565</strain>
    </source>
</reference>
<protein>
    <submittedName>
        <fullName evidence="1">Expressed protein</fullName>
    </submittedName>
</protein>
<dbReference type="Proteomes" id="UP000002149">
    <property type="component" value="Chromosome 1"/>
</dbReference>
<dbReference type="RefSeq" id="XP_566609.1">
    <property type="nucleotide sequence ID" value="XM_566609.2"/>
</dbReference>
<name>Q5KPV2_CRYD1</name>
<dbReference type="AlphaFoldDB" id="Q5KPV2"/>
<dbReference type="InParanoid" id="Q5KPV2"/>
<gene>
    <name evidence="1" type="ordered locus">CNA01430</name>
</gene>
<dbReference type="PaxDb" id="214684-Q5KPV2"/>
<accession>Q5KPV2</accession>